<comment type="subunit">
    <text evidence="6">The complex is composed of two ATP-binding proteins (ModC), two transmembrane proteins (ModB) and a solute-binding protein (ModA).</text>
</comment>
<feature type="signal peptide" evidence="8">
    <location>
        <begin position="1"/>
        <end position="30"/>
    </location>
</feature>
<dbReference type="InterPro" id="IPR044084">
    <property type="entry name" value="AvModA-like_subst-bd"/>
</dbReference>
<dbReference type="PIRSF" id="PIRSF004846">
    <property type="entry name" value="ModA"/>
    <property type="match status" value="1"/>
</dbReference>
<evidence type="ECO:0000256" key="5">
    <source>
        <dbReference type="ARBA" id="ARBA00023245"/>
    </source>
</evidence>
<dbReference type="AlphaFoldDB" id="A0A3M2RDA6"/>
<keyword evidence="3 7" id="KW-0479">Metal-binding</keyword>
<name>A0A3M2RDA6_9GAMM</name>
<reference evidence="9 10" key="1">
    <citation type="submission" date="2018-08" db="EMBL/GenBank/DDBJ databases">
        <title>Whole Genome Sequence of the Moderate Halophilic Marine Bacterium Marinobacter litoralis Sw-45.</title>
        <authorList>
            <person name="Musa H."/>
        </authorList>
    </citation>
    <scope>NUCLEOTIDE SEQUENCE [LARGE SCALE GENOMIC DNA]</scope>
    <source>
        <strain evidence="9 10">Sw-45</strain>
    </source>
</reference>
<dbReference type="GO" id="GO:0015689">
    <property type="term" value="P:molybdate ion transport"/>
    <property type="evidence" value="ECO:0007669"/>
    <property type="project" value="InterPro"/>
</dbReference>
<evidence type="ECO:0000256" key="6">
    <source>
        <dbReference type="ARBA" id="ARBA00062515"/>
    </source>
</evidence>
<dbReference type="GO" id="GO:0046872">
    <property type="term" value="F:metal ion binding"/>
    <property type="evidence" value="ECO:0007669"/>
    <property type="project" value="UniProtKB-KW"/>
</dbReference>
<dbReference type="GO" id="GO:0030973">
    <property type="term" value="F:molybdate ion binding"/>
    <property type="evidence" value="ECO:0007669"/>
    <property type="project" value="InterPro"/>
</dbReference>
<dbReference type="PANTHER" id="PTHR30632">
    <property type="entry name" value="MOLYBDATE-BINDING PERIPLASMIC PROTEIN"/>
    <property type="match status" value="1"/>
</dbReference>
<dbReference type="NCBIfam" id="TIGR01256">
    <property type="entry name" value="modA"/>
    <property type="match status" value="1"/>
</dbReference>
<organism evidence="9 10">
    <name type="scientific">Marinobacter litoralis</name>
    <dbReference type="NCBI Taxonomy" id="187981"/>
    <lineage>
        <taxon>Bacteria</taxon>
        <taxon>Pseudomonadati</taxon>
        <taxon>Pseudomonadota</taxon>
        <taxon>Gammaproteobacteria</taxon>
        <taxon>Pseudomonadales</taxon>
        <taxon>Marinobacteraceae</taxon>
        <taxon>Marinobacter</taxon>
    </lineage>
</organism>
<evidence type="ECO:0000256" key="8">
    <source>
        <dbReference type="SAM" id="SignalP"/>
    </source>
</evidence>
<evidence type="ECO:0000256" key="3">
    <source>
        <dbReference type="ARBA" id="ARBA00022723"/>
    </source>
</evidence>
<feature type="chain" id="PRO_5018243460" evidence="8">
    <location>
        <begin position="31"/>
        <end position="257"/>
    </location>
</feature>
<dbReference type="SUPFAM" id="SSF53850">
    <property type="entry name" value="Periplasmic binding protein-like II"/>
    <property type="match status" value="1"/>
</dbReference>
<keyword evidence="4 8" id="KW-0732">Signal</keyword>
<dbReference type="PANTHER" id="PTHR30632:SF14">
    <property type="entry name" value="TUNGSTATE_MOLYBDATE_CHROMATE-BINDING PROTEIN MODA"/>
    <property type="match status" value="1"/>
</dbReference>
<evidence type="ECO:0000256" key="2">
    <source>
        <dbReference type="ARBA" id="ARBA00022505"/>
    </source>
</evidence>
<evidence type="ECO:0000256" key="1">
    <source>
        <dbReference type="ARBA" id="ARBA00009175"/>
    </source>
</evidence>
<dbReference type="CDD" id="cd13539">
    <property type="entry name" value="PBP2_AvModA"/>
    <property type="match status" value="1"/>
</dbReference>
<evidence type="ECO:0000313" key="10">
    <source>
        <dbReference type="Proteomes" id="UP000265903"/>
    </source>
</evidence>
<evidence type="ECO:0000256" key="7">
    <source>
        <dbReference type="PIRSR" id="PIRSR004846-1"/>
    </source>
</evidence>
<protein>
    <submittedName>
        <fullName evidence="9">Molybdate-binding periplasmic protein</fullName>
    </submittedName>
</protein>
<dbReference type="GO" id="GO:1901359">
    <property type="term" value="F:tungstate binding"/>
    <property type="evidence" value="ECO:0007669"/>
    <property type="project" value="UniProtKB-ARBA"/>
</dbReference>
<evidence type="ECO:0000256" key="4">
    <source>
        <dbReference type="ARBA" id="ARBA00022729"/>
    </source>
</evidence>
<proteinExistence type="inferred from homology"/>
<dbReference type="Proteomes" id="UP000265903">
    <property type="component" value="Unassembled WGS sequence"/>
</dbReference>
<sequence length="257" mass="27772">MYSYRSTCVRRAFVGLITACLFLAAGQARAEQATVAVAANFTGTMTKLISLFEQQTGHQVQASYGSTGKLYAQIRHGAPYDVFLAADAERPRLLAEHSVAVAGSQFPYAEGRLVLWSRNPDLFRDGLQYLQGEPERLAIGNPKTAPYGIAAIEVLENLGLADSLKPKLVSGDSIAQTFQFVATGNAHAGFVAQAQVRAWKGNKDSAWLVPKTLHQPLSQHAILLNRGANNAAAQAWLEFLKGAKAQAIIREDGYDTP</sequence>
<dbReference type="InterPro" id="IPR050682">
    <property type="entry name" value="ModA/WtpA"/>
</dbReference>
<comment type="similarity">
    <text evidence="1">Belongs to the bacterial solute-binding protein ModA family.</text>
</comment>
<dbReference type="EMBL" id="QMDL01000003">
    <property type="protein sequence ID" value="RMJ03218.1"/>
    <property type="molecule type" value="Genomic_DNA"/>
</dbReference>
<accession>A0A3M2RDA6</accession>
<keyword evidence="10" id="KW-1185">Reference proteome</keyword>
<dbReference type="Pfam" id="PF13531">
    <property type="entry name" value="SBP_bac_11"/>
    <property type="match status" value="1"/>
</dbReference>
<feature type="binding site" evidence="7">
    <location>
        <position position="174"/>
    </location>
    <ligand>
        <name>molybdate</name>
        <dbReference type="ChEBI" id="CHEBI:36264"/>
    </ligand>
</feature>
<keyword evidence="5" id="KW-0826">Tungsten</keyword>
<dbReference type="Gene3D" id="3.40.190.10">
    <property type="entry name" value="Periplasmic binding protein-like II"/>
    <property type="match status" value="2"/>
</dbReference>
<gene>
    <name evidence="9" type="primary">modA</name>
    <name evidence="9" type="ORF">DOQ08_02683</name>
</gene>
<comment type="caution">
    <text evidence="9">The sequence shown here is derived from an EMBL/GenBank/DDBJ whole genome shotgun (WGS) entry which is preliminary data.</text>
</comment>
<evidence type="ECO:0000313" key="9">
    <source>
        <dbReference type="EMBL" id="RMJ03218.1"/>
    </source>
</evidence>
<dbReference type="InterPro" id="IPR005950">
    <property type="entry name" value="ModA"/>
</dbReference>
<feature type="binding site" evidence="7">
    <location>
        <position position="67"/>
    </location>
    <ligand>
        <name>molybdate</name>
        <dbReference type="ChEBI" id="CHEBI:36264"/>
    </ligand>
</feature>
<keyword evidence="2 7" id="KW-0500">Molybdenum</keyword>
<dbReference type="FunFam" id="3.40.190.10:FF:000035">
    <property type="entry name" value="Molybdate ABC transporter substrate-binding protein"/>
    <property type="match status" value="1"/>
</dbReference>